<dbReference type="RefSeq" id="WP_106857499.1">
    <property type="nucleotide sequence ID" value="NZ_OGTP01000025.1"/>
</dbReference>
<sequence length="111" mass="11681">MILYAAGTGLYEAKRALLESVDPSGLKVPRFFSTSEQLVTFLSKAPDLKFALSAVGPITGADNLLMESALDAYGPQFGDVLCGLIMYDGAKNQVLTVGSYTPGDLGRIFGG</sequence>
<keyword evidence="2" id="KW-1185">Reference proteome</keyword>
<gene>
    <name evidence="1" type="ORF">NOV72_05237</name>
</gene>
<protein>
    <submittedName>
        <fullName evidence="1">Uncharacterized protein</fullName>
    </submittedName>
</protein>
<proteinExistence type="predicted"/>
<evidence type="ECO:0000313" key="2">
    <source>
        <dbReference type="Proteomes" id="UP000238169"/>
    </source>
</evidence>
<name>A0A2U3ICV5_9BURK</name>
<dbReference type="AlphaFoldDB" id="A0A2U3ICV5"/>
<reference evidence="2" key="1">
    <citation type="submission" date="2018-01" db="EMBL/GenBank/DDBJ databases">
        <authorList>
            <person name="Peeters C."/>
        </authorList>
    </citation>
    <scope>NUCLEOTIDE SEQUENCE [LARGE SCALE GENOMIC DNA]</scope>
</reference>
<accession>A0A2U3ICV5</accession>
<dbReference type="Proteomes" id="UP000238169">
    <property type="component" value="Unassembled WGS sequence"/>
</dbReference>
<dbReference type="EMBL" id="OGTP01000025">
    <property type="protein sequence ID" value="SPB18038.1"/>
    <property type="molecule type" value="Genomic_DNA"/>
</dbReference>
<evidence type="ECO:0000313" key="1">
    <source>
        <dbReference type="EMBL" id="SPB18038.1"/>
    </source>
</evidence>
<organism evidence="1 2">
    <name type="scientific">Caballeronia novacaledonica</name>
    <dbReference type="NCBI Taxonomy" id="1544861"/>
    <lineage>
        <taxon>Bacteria</taxon>
        <taxon>Pseudomonadati</taxon>
        <taxon>Pseudomonadota</taxon>
        <taxon>Betaproteobacteria</taxon>
        <taxon>Burkholderiales</taxon>
        <taxon>Burkholderiaceae</taxon>
        <taxon>Caballeronia</taxon>
    </lineage>
</organism>